<keyword evidence="2" id="KW-0645">Protease</keyword>
<dbReference type="SUPFAM" id="SSF54001">
    <property type="entry name" value="Cysteine proteinases"/>
    <property type="match status" value="1"/>
</dbReference>
<dbReference type="InterPro" id="IPR025661">
    <property type="entry name" value="Pept_asp_AS"/>
</dbReference>
<dbReference type="EMBL" id="DF973240">
    <property type="protein sequence ID" value="GAU21929.1"/>
    <property type="molecule type" value="Genomic_DNA"/>
</dbReference>
<evidence type="ECO:0000256" key="1">
    <source>
        <dbReference type="ARBA" id="ARBA00008455"/>
    </source>
</evidence>
<keyword evidence="3" id="KW-0378">Hydrolase</keyword>
<accession>A0A2Z6MSL3</accession>
<evidence type="ECO:0000256" key="7">
    <source>
        <dbReference type="SAM" id="SignalP"/>
    </source>
</evidence>
<sequence>MKLLIISTLMTFLAFAYSVDDESPPPKLSEFKEARSYLDTTQTFDEAYVHSFFEEWMVQYEKNYSTHDEMIKRREIFKKNLLHIQKFNNEGNNSYRLGINQFTDENEDDKSGCVEAIDELLELEERVSFNISDKSSLPIFFDWRDHGAVTPVKKQGKCGSCWAFAATSAIESLVYISGGDLRNLSPQELIDCDIQNHGCEGGRPEKAFIYASRGRRHGITFESLYPYHAKRQPCNVPKNNRIAVFIDGYTVLSTTELSVRIAVTHQPVVAVIYIGDPFKRYAGGIFKGPCGYTGRHAVLIVGYGETHDGVKYWILKNSWGEDWGEEGYIRLLRGDGSTFGLCNILSRPIYPMYAVL</sequence>
<dbReference type="CDD" id="cd02248">
    <property type="entry name" value="Peptidase_C1A"/>
    <property type="match status" value="1"/>
</dbReference>
<dbReference type="Proteomes" id="UP000242715">
    <property type="component" value="Unassembled WGS sequence"/>
</dbReference>
<keyword evidence="4" id="KW-0788">Thiol protease</keyword>
<evidence type="ECO:0000256" key="6">
    <source>
        <dbReference type="ARBA" id="ARBA00023180"/>
    </source>
</evidence>
<reference evidence="11" key="1">
    <citation type="journal article" date="2017" name="Front. Plant Sci.">
        <title>Climate Clever Clovers: New Paradigm to Reduce the Environmental Footprint of Ruminants by Breeding Low Methanogenic Forages Utilizing Haplotype Variation.</title>
        <authorList>
            <person name="Kaur P."/>
            <person name="Appels R."/>
            <person name="Bayer P.E."/>
            <person name="Keeble-Gagnere G."/>
            <person name="Wang J."/>
            <person name="Hirakawa H."/>
            <person name="Shirasawa K."/>
            <person name="Vercoe P."/>
            <person name="Stefanova K."/>
            <person name="Durmic Z."/>
            <person name="Nichols P."/>
            <person name="Revell C."/>
            <person name="Isobe S.N."/>
            <person name="Edwards D."/>
            <person name="Erskine W."/>
        </authorList>
    </citation>
    <scope>NUCLEOTIDE SEQUENCE [LARGE SCALE GENOMIC DNA]</scope>
    <source>
        <strain evidence="11">cv. Daliak</strain>
    </source>
</reference>
<evidence type="ECO:0000259" key="8">
    <source>
        <dbReference type="SMART" id="SM00645"/>
    </source>
</evidence>
<feature type="chain" id="PRO_5018586158" evidence="7">
    <location>
        <begin position="19"/>
        <end position="356"/>
    </location>
</feature>
<evidence type="ECO:0000256" key="5">
    <source>
        <dbReference type="ARBA" id="ARBA00023157"/>
    </source>
</evidence>
<feature type="domain" description="Peptidase C1A papain C-terminal" evidence="8">
    <location>
        <begin position="137"/>
        <end position="352"/>
    </location>
</feature>
<dbReference type="InterPro" id="IPR000169">
    <property type="entry name" value="Pept_cys_AS"/>
</dbReference>
<protein>
    <submittedName>
        <fullName evidence="10">Uncharacterized protein</fullName>
    </submittedName>
</protein>
<evidence type="ECO:0000256" key="4">
    <source>
        <dbReference type="ARBA" id="ARBA00022807"/>
    </source>
</evidence>
<feature type="domain" description="Cathepsin propeptide inhibitor" evidence="9">
    <location>
        <begin position="53"/>
        <end position="110"/>
    </location>
</feature>
<dbReference type="PROSITE" id="PS00639">
    <property type="entry name" value="THIOL_PROTEASE_HIS"/>
    <property type="match status" value="1"/>
</dbReference>
<evidence type="ECO:0000256" key="3">
    <source>
        <dbReference type="ARBA" id="ARBA00022801"/>
    </source>
</evidence>
<dbReference type="GO" id="GO:0006508">
    <property type="term" value="P:proteolysis"/>
    <property type="evidence" value="ECO:0007669"/>
    <property type="project" value="UniProtKB-KW"/>
</dbReference>
<dbReference type="PANTHER" id="PTHR12411">
    <property type="entry name" value="CYSTEINE PROTEASE FAMILY C1-RELATED"/>
    <property type="match status" value="1"/>
</dbReference>
<gene>
    <name evidence="10" type="ORF">TSUD_110690</name>
</gene>
<dbReference type="InterPro" id="IPR039417">
    <property type="entry name" value="Peptidase_C1A_papain-like"/>
</dbReference>
<dbReference type="Gene3D" id="3.90.70.10">
    <property type="entry name" value="Cysteine proteinases"/>
    <property type="match status" value="1"/>
</dbReference>
<dbReference type="PROSITE" id="PS00640">
    <property type="entry name" value="THIOL_PROTEASE_ASN"/>
    <property type="match status" value="1"/>
</dbReference>
<dbReference type="InterPro" id="IPR038765">
    <property type="entry name" value="Papain-like_cys_pep_sf"/>
</dbReference>
<keyword evidence="11" id="KW-1185">Reference proteome</keyword>
<dbReference type="InterPro" id="IPR013128">
    <property type="entry name" value="Peptidase_C1A"/>
</dbReference>
<evidence type="ECO:0000259" key="9">
    <source>
        <dbReference type="SMART" id="SM00848"/>
    </source>
</evidence>
<name>A0A2Z6MSL3_TRISU</name>
<dbReference type="Pfam" id="PF00112">
    <property type="entry name" value="Peptidase_C1"/>
    <property type="match status" value="1"/>
</dbReference>
<dbReference type="InterPro" id="IPR000668">
    <property type="entry name" value="Peptidase_C1A_C"/>
</dbReference>
<dbReference type="SMART" id="SM00848">
    <property type="entry name" value="Inhibitor_I29"/>
    <property type="match status" value="1"/>
</dbReference>
<evidence type="ECO:0000313" key="10">
    <source>
        <dbReference type="EMBL" id="GAU21929.1"/>
    </source>
</evidence>
<comment type="similarity">
    <text evidence="1">Belongs to the peptidase C1 family.</text>
</comment>
<keyword evidence="7" id="KW-0732">Signal</keyword>
<dbReference type="Pfam" id="PF08246">
    <property type="entry name" value="Inhibitor_I29"/>
    <property type="match status" value="1"/>
</dbReference>
<proteinExistence type="inferred from homology"/>
<evidence type="ECO:0000313" key="11">
    <source>
        <dbReference type="Proteomes" id="UP000242715"/>
    </source>
</evidence>
<dbReference type="SMART" id="SM00645">
    <property type="entry name" value="Pept_C1"/>
    <property type="match status" value="1"/>
</dbReference>
<organism evidence="10 11">
    <name type="scientific">Trifolium subterraneum</name>
    <name type="common">Subterranean clover</name>
    <dbReference type="NCBI Taxonomy" id="3900"/>
    <lineage>
        <taxon>Eukaryota</taxon>
        <taxon>Viridiplantae</taxon>
        <taxon>Streptophyta</taxon>
        <taxon>Embryophyta</taxon>
        <taxon>Tracheophyta</taxon>
        <taxon>Spermatophyta</taxon>
        <taxon>Magnoliopsida</taxon>
        <taxon>eudicotyledons</taxon>
        <taxon>Gunneridae</taxon>
        <taxon>Pentapetalae</taxon>
        <taxon>rosids</taxon>
        <taxon>fabids</taxon>
        <taxon>Fabales</taxon>
        <taxon>Fabaceae</taxon>
        <taxon>Papilionoideae</taxon>
        <taxon>50 kb inversion clade</taxon>
        <taxon>NPAAA clade</taxon>
        <taxon>Hologalegina</taxon>
        <taxon>IRL clade</taxon>
        <taxon>Trifolieae</taxon>
        <taxon>Trifolium</taxon>
    </lineage>
</organism>
<dbReference type="AlphaFoldDB" id="A0A2Z6MSL3"/>
<evidence type="ECO:0000256" key="2">
    <source>
        <dbReference type="ARBA" id="ARBA00022670"/>
    </source>
</evidence>
<dbReference type="InterPro" id="IPR013201">
    <property type="entry name" value="Prot_inhib_I29"/>
</dbReference>
<dbReference type="PRINTS" id="PR00705">
    <property type="entry name" value="PAPAIN"/>
</dbReference>
<dbReference type="InterPro" id="IPR025660">
    <property type="entry name" value="Pept_his_AS"/>
</dbReference>
<keyword evidence="5" id="KW-1015">Disulfide bond</keyword>
<dbReference type="PROSITE" id="PS00139">
    <property type="entry name" value="THIOL_PROTEASE_CYS"/>
    <property type="match status" value="1"/>
</dbReference>
<feature type="signal peptide" evidence="7">
    <location>
        <begin position="1"/>
        <end position="18"/>
    </location>
</feature>
<dbReference type="GO" id="GO:0008234">
    <property type="term" value="F:cysteine-type peptidase activity"/>
    <property type="evidence" value="ECO:0007669"/>
    <property type="project" value="UniProtKB-KW"/>
</dbReference>
<keyword evidence="6" id="KW-0325">Glycoprotein</keyword>
<dbReference type="OrthoDB" id="10253408at2759"/>